<feature type="region of interest" description="Disordered" evidence="1">
    <location>
        <begin position="279"/>
        <end position="304"/>
    </location>
</feature>
<feature type="transmembrane region" description="Helical" evidence="2">
    <location>
        <begin position="520"/>
        <end position="543"/>
    </location>
</feature>
<accession>A0A1E7F2S7</accession>
<feature type="transmembrane region" description="Helical" evidence="2">
    <location>
        <begin position="488"/>
        <end position="514"/>
    </location>
</feature>
<dbReference type="SUPFAM" id="SSF81321">
    <property type="entry name" value="Family A G protein-coupled receptor-like"/>
    <property type="match status" value="1"/>
</dbReference>
<keyword evidence="2" id="KW-0812">Transmembrane</keyword>
<protein>
    <submittedName>
        <fullName evidence="3">Uncharacterized protein</fullName>
    </submittedName>
</protein>
<proteinExistence type="predicted"/>
<evidence type="ECO:0000256" key="1">
    <source>
        <dbReference type="SAM" id="MobiDB-lite"/>
    </source>
</evidence>
<sequence>MTSEVMASSDASCDESKCVSYALSGLSNSAPTYSFTCFSNDLDHPMQCAHGYTPRIVDTEPILTLVVLQTTENIHVPYQYYTCCPQDPPPNNFIVSRHCSNSSTIFINDANIAEERDLIHNSTTICEDEKRPYPRKMANFGKMESFVCCDSIIEPKNNETINFLDETECVPFSDENYLPSTVWNFYGLIIPISCDNKGIYGEFQFPRMLDETNDYGIYHYECCKTGSKTPPFLQNATFNWSVYPQIAVSIISVISCMVLIIALLIPLLVQAGKVYEESTNTNTSTNTDTRSHVDRSRPTNKNTNASTDLPFSGYNLYLIYLAIPDMILNTYLLGMYSSYANQKYNHHFSGLIIHDWTIEPFEGAFVIACSTANLYLNCVVSYEVLILLRNSYNTTRCDPPSLVKVTLQAASVYSVAILVFIIYYFIGTEQHKSYYQGNFDRFYYLSNVNLYWSLMVTYLFPIFIFGYVWITIWFCGYMPSATGRMKELVWYFFRIVIIFYAIWLPGLALIVIGATKNYAFSKFICIGYLFCGIQPIISTCMAMTKSDVRKYTRDLITLSYVRKTSALKQSGTDDDNDNERDEEEER</sequence>
<feature type="transmembrane region" description="Helical" evidence="2">
    <location>
        <begin position="246"/>
        <end position="269"/>
    </location>
</feature>
<evidence type="ECO:0000313" key="4">
    <source>
        <dbReference type="Proteomes" id="UP000095751"/>
    </source>
</evidence>
<dbReference type="Gene3D" id="1.20.1070.10">
    <property type="entry name" value="Rhodopsin 7-helix transmembrane proteins"/>
    <property type="match status" value="1"/>
</dbReference>
<dbReference type="AlphaFoldDB" id="A0A1E7F2S7"/>
<feature type="transmembrane region" description="Helical" evidence="2">
    <location>
        <begin position="450"/>
        <end position="476"/>
    </location>
</feature>
<reference evidence="3 4" key="1">
    <citation type="submission" date="2016-09" db="EMBL/GenBank/DDBJ databases">
        <title>Extensive genetic diversity and differential bi-allelic expression allows diatom success in the polar Southern Ocean.</title>
        <authorList>
            <consortium name="DOE Joint Genome Institute"/>
            <person name="Mock T."/>
            <person name="Otillar R.P."/>
            <person name="Strauss J."/>
            <person name="Dupont C."/>
            <person name="Frickenhaus S."/>
            <person name="Maumus F."/>
            <person name="Mcmullan M."/>
            <person name="Sanges R."/>
            <person name="Schmutz J."/>
            <person name="Toseland A."/>
            <person name="Valas R."/>
            <person name="Veluchamy A."/>
            <person name="Ward B.J."/>
            <person name="Allen A."/>
            <person name="Barry K."/>
            <person name="Falciatore A."/>
            <person name="Ferrante M."/>
            <person name="Fortunato A.E."/>
            <person name="Gloeckner G."/>
            <person name="Gruber A."/>
            <person name="Hipkin R."/>
            <person name="Janech M."/>
            <person name="Kroth P."/>
            <person name="Leese F."/>
            <person name="Lindquist E."/>
            <person name="Lyon B.R."/>
            <person name="Martin J."/>
            <person name="Mayer C."/>
            <person name="Parker M."/>
            <person name="Quesneville H."/>
            <person name="Raymond J."/>
            <person name="Uhlig C."/>
            <person name="Valentin K.U."/>
            <person name="Worden A.Z."/>
            <person name="Armbrust E.V."/>
            <person name="Bowler C."/>
            <person name="Green B."/>
            <person name="Moulton V."/>
            <person name="Van Oosterhout C."/>
            <person name="Grigoriev I."/>
        </authorList>
    </citation>
    <scope>NUCLEOTIDE SEQUENCE [LARGE SCALE GENOMIC DNA]</scope>
    <source>
        <strain evidence="3 4">CCMP1102</strain>
    </source>
</reference>
<gene>
    <name evidence="3" type="ORF">FRACYDRAFT_243732</name>
</gene>
<dbReference type="OrthoDB" id="48325at2759"/>
<name>A0A1E7F2S7_9STRA</name>
<dbReference type="EMBL" id="KV784364">
    <property type="protein sequence ID" value="OEU12480.1"/>
    <property type="molecule type" value="Genomic_DNA"/>
</dbReference>
<feature type="compositionally biased region" description="Low complexity" evidence="1">
    <location>
        <begin position="279"/>
        <end position="288"/>
    </location>
</feature>
<evidence type="ECO:0000313" key="3">
    <source>
        <dbReference type="EMBL" id="OEU12480.1"/>
    </source>
</evidence>
<keyword evidence="2" id="KW-0472">Membrane</keyword>
<feature type="transmembrane region" description="Helical" evidence="2">
    <location>
        <begin position="317"/>
        <end position="336"/>
    </location>
</feature>
<keyword evidence="4" id="KW-1185">Reference proteome</keyword>
<keyword evidence="2" id="KW-1133">Transmembrane helix</keyword>
<dbReference type="KEGG" id="fcy:FRACYDRAFT_243732"/>
<feature type="transmembrane region" description="Helical" evidence="2">
    <location>
        <begin position="405"/>
        <end position="426"/>
    </location>
</feature>
<dbReference type="Proteomes" id="UP000095751">
    <property type="component" value="Unassembled WGS sequence"/>
</dbReference>
<organism evidence="3 4">
    <name type="scientific">Fragilariopsis cylindrus CCMP1102</name>
    <dbReference type="NCBI Taxonomy" id="635003"/>
    <lineage>
        <taxon>Eukaryota</taxon>
        <taxon>Sar</taxon>
        <taxon>Stramenopiles</taxon>
        <taxon>Ochrophyta</taxon>
        <taxon>Bacillariophyta</taxon>
        <taxon>Bacillariophyceae</taxon>
        <taxon>Bacillariophycidae</taxon>
        <taxon>Bacillariales</taxon>
        <taxon>Bacillariaceae</taxon>
        <taxon>Fragilariopsis</taxon>
    </lineage>
</organism>
<dbReference type="InParanoid" id="A0A1E7F2S7"/>
<evidence type="ECO:0000256" key="2">
    <source>
        <dbReference type="SAM" id="Phobius"/>
    </source>
</evidence>